<feature type="transmembrane region" description="Helical" evidence="2">
    <location>
        <begin position="9"/>
        <end position="28"/>
    </location>
</feature>
<name>A0A1D1VRV2_RAMVA</name>
<proteinExistence type="predicted"/>
<keyword evidence="4" id="KW-1185">Reference proteome</keyword>
<accession>A0A1D1VRV2</accession>
<evidence type="ECO:0000256" key="2">
    <source>
        <dbReference type="SAM" id="Phobius"/>
    </source>
</evidence>
<sequence>MLPTAYKRNIILTTAIAFLAGTLVVLVFNEGYHELDELWLWQKTSQEGTRINNHGHIPSGPSMSTSLPDDELALLEGNSVGPTSTHISMTPARNSRHHKRESHSA</sequence>
<gene>
    <name evidence="3" type="primary">RvY_12016-1</name>
    <name evidence="3" type="synonym">RvY_12016.1</name>
    <name evidence="3" type="ORF">RvY_12016</name>
</gene>
<feature type="compositionally biased region" description="Polar residues" evidence="1">
    <location>
        <begin position="80"/>
        <end position="93"/>
    </location>
</feature>
<comment type="caution">
    <text evidence="3">The sequence shown here is derived from an EMBL/GenBank/DDBJ whole genome shotgun (WGS) entry which is preliminary data.</text>
</comment>
<dbReference type="Proteomes" id="UP000186922">
    <property type="component" value="Unassembled WGS sequence"/>
</dbReference>
<evidence type="ECO:0000313" key="3">
    <source>
        <dbReference type="EMBL" id="GAV01279.1"/>
    </source>
</evidence>
<organism evidence="3 4">
    <name type="scientific">Ramazzottius varieornatus</name>
    <name type="common">Water bear</name>
    <name type="synonym">Tardigrade</name>
    <dbReference type="NCBI Taxonomy" id="947166"/>
    <lineage>
        <taxon>Eukaryota</taxon>
        <taxon>Metazoa</taxon>
        <taxon>Ecdysozoa</taxon>
        <taxon>Tardigrada</taxon>
        <taxon>Eutardigrada</taxon>
        <taxon>Parachela</taxon>
        <taxon>Hypsibioidea</taxon>
        <taxon>Ramazzottiidae</taxon>
        <taxon>Ramazzottius</taxon>
    </lineage>
</organism>
<feature type="region of interest" description="Disordered" evidence="1">
    <location>
        <begin position="78"/>
        <end position="105"/>
    </location>
</feature>
<keyword evidence="2" id="KW-0812">Transmembrane</keyword>
<dbReference type="AlphaFoldDB" id="A0A1D1VRV2"/>
<keyword evidence="2" id="KW-1133">Transmembrane helix</keyword>
<evidence type="ECO:0000313" key="4">
    <source>
        <dbReference type="Proteomes" id="UP000186922"/>
    </source>
</evidence>
<evidence type="ECO:0000256" key="1">
    <source>
        <dbReference type="SAM" id="MobiDB-lite"/>
    </source>
</evidence>
<protein>
    <submittedName>
        <fullName evidence="3">Uncharacterized protein</fullName>
    </submittedName>
</protein>
<keyword evidence="2" id="KW-0472">Membrane</keyword>
<dbReference type="EMBL" id="BDGG01000007">
    <property type="protein sequence ID" value="GAV01279.1"/>
    <property type="molecule type" value="Genomic_DNA"/>
</dbReference>
<feature type="compositionally biased region" description="Basic residues" evidence="1">
    <location>
        <begin position="94"/>
        <end position="105"/>
    </location>
</feature>
<reference evidence="3 4" key="1">
    <citation type="journal article" date="2016" name="Nat. Commun.">
        <title>Extremotolerant tardigrade genome and improved radiotolerance of human cultured cells by tardigrade-unique protein.</title>
        <authorList>
            <person name="Hashimoto T."/>
            <person name="Horikawa D.D."/>
            <person name="Saito Y."/>
            <person name="Kuwahara H."/>
            <person name="Kozuka-Hata H."/>
            <person name="Shin-I T."/>
            <person name="Minakuchi Y."/>
            <person name="Ohishi K."/>
            <person name="Motoyama A."/>
            <person name="Aizu T."/>
            <person name="Enomoto A."/>
            <person name="Kondo K."/>
            <person name="Tanaka S."/>
            <person name="Hara Y."/>
            <person name="Koshikawa S."/>
            <person name="Sagara H."/>
            <person name="Miura T."/>
            <person name="Yokobori S."/>
            <person name="Miyagawa K."/>
            <person name="Suzuki Y."/>
            <person name="Kubo T."/>
            <person name="Oyama M."/>
            <person name="Kohara Y."/>
            <person name="Fujiyama A."/>
            <person name="Arakawa K."/>
            <person name="Katayama T."/>
            <person name="Toyoda A."/>
            <person name="Kunieda T."/>
        </authorList>
    </citation>
    <scope>NUCLEOTIDE SEQUENCE [LARGE SCALE GENOMIC DNA]</scope>
    <source>
        <strain evidence="3 4">YOKOZUNA-1</strain>
    </source>
</reference>